<evidence type="ECO:0000256" key="1">
    <source>
        <dbReference type="ARBA" id="ARBA00000085"/>
    </source>
</evidence>
<dbReference type="Pfam" id="PF05227">
    <property type="entry name" value="CHASE3"/>
    <property type="match status" value="1"/>
</dbReference>
<dbReference type="SUPFAM" id="SSF158472">
    <property type="entry name" value="HAMP domain-like"/>
    <property type="match status" value="1"/>
</dbReference>
<dbReference type="InterPro" id="IPR007891">
    <property type="entry name" value="CHASE3"/>
</dbReference>
<keyword evidence="13" id="KW-0472">Membrane</keyword>
<reference evidence="16 17" key="1">
    <citation type="submission" date="2019-03" db="EMBL/GenBank/DDBJ databases">
        <title>Genomic Encyclopedia of Archaeal and Bacterial Type Strains, Phase II (KMG-II): from individual species to whole genera.</title>
        <authorList>
            <person name="Goeker M."/>
        </authorList>
    </citation>
    <scope>NUCLEOTIDE SEQUENCE [LARGE SCALE GENOMIC DNA]</scope>
    <source>
        <strain evidence="16 17">DSM 45499</strain>
    </source>
</reference>
<keyword evidence="4" id="KW-0597">Phosphoprotein</keyword>
<dbReference type="SMART" id="SM00304">
    <property type="entry name" value="HAMP"/>
    <property type="match status" value="1"/>
</dbReference>
<dbReference type="SUPFAM" id="SSF53822">
    <property type="entry name" value="Periplasmic binding protein-like I"/>
    <property type="match status" value="1"/>
</dbReference>
<evidence type="ECO:0000256" key="14">
    <source>
        <dbReference type="SAM" id="SignalP"/>
    </source>
</evidence>
<evidence type="ECO:0000256" key="7">
    <source>
        <dbReference type="ARBA" id="ARBA00022741"/>
    </source>
</evidence>
<evidence type="ECO:0000256" key="2">
    <source>
        <dbReference type="ARBA" id="ARBA00004370"/>
    </source>
</evidence>
<dbReference type="Pfam" id="PF13407">
    <property type="entry name" value="Peripla_BP_4"/>
    <property type="match status" value="1"/>
</dbReference>
<dbReference type="InterPro" id="IPR003660">
    <property type="entry name" value="HAMP_dom"/>
</dbReference>
<keyword evidence="7" id="KW-0547">Nucleotide-binding</keyword>
<keyword evidence="9" id="KW-0067">ATP-binding</keyword>
<name>A0A4R7W0U9_9PSEU</name>
<evidence type="ECO:0000256" key="4">
    <source>
        <dbReference type="ARBA" id="ARBA00022553"/>
    </source>
</evidence>
<dbReference type="InterPro" id="IPR028082">
    <property type="entry name" value="Peripla_BP_I"/>
</dbReference>
<dbReference type="Gene3D" id="1.20.5.1930">
    <property type="match status" value="1"/>
</dbReference>
<dbReference type="EC" id="2.7.13.3" evidence="3"/>
<dbReference type="InterPro" id="IPR050482">
    <property type="entry name" value="Sensor_HK_TwoCompSys"/>
</dbReference>
<evidence type="ECO:0000256" key="6">
    <source>
        <dbReference type="ARBA" id="ARBA00022692"/>
    </source>
</evidence>
<feature type="region of interest" description="Disordered" evidence="12">
    <location>
        <begin position="839"/>
        <end position="871"/>
    </location>
</feature>
<dbReference type="CDD" id="cd19410">
    <property type="entry name" value="HK9-like_sensor"/>
    <property type="match status" value="1"/>
</dbReference>
<feature type="domain" description="HAMP" evidence="15">
    <location>
        <begin position="583"/>
        <end position="635"/>
    </location>
</feature>
<dbReference type="CDD" id="cd06225">
    <property type="entry name" value="HAMP"/>
    <property type="match status" value="1"/>
</dbReference>
<evidence type="ECO:0000256" key="13">
    <source>
        <dbReference type="SAM" id="Phobius"/>
    </source>
</evidence>
<feature type="transmembrane region" description="Helical" evidence="13">
    <location>
        <begin position="382"/>
        <end position="406"/>
    </location>
</feature>
<keyword evidence="10 13" id="KW-1133">Transmembrane helix</keyword>
<protein>
    <recommendedName>
        <fullName evidence="3">histidine kinase</fullName>
        <ecNumber evidence="3">2.7.13.3</ecNumber>
    </recommendedName>
</protein>
<accession>A0A4R7W0U9</accession>
<dbReference type="PROSITE" id="PS50885">
    <property type="entry name" value="HAMP"/>
    <property type="match status" value="1"/>
</dbReference>
<evidence type="ECO:0000313" key="17">
    <source>
        <dbReference type="Proteomes" id="UP000294927"/>
    </source>
</evidence>
<feature type="transmembrane region" description="Helical" evidence="13">
    <location>
        <begin position="561"/>
        <end position="581"/>
    </location>
</feature>
<keyword evidence="14" id="KW-0732">Signal</keyword>
<feature type="chain" id="PRO_5039102726" description="histidine kinase" evidence="14">
    <location>
        <begin position="24"/>
        <end position="888"/>
    </location>
</feature>
<dbReference type="GO" id="GO:0046983">
    <property type="term" value="F:protein dimerization activity"/>
    <property type="evidence" value="ECO:0007669"/>
    <property type="project" value="InterPro"/>
</dbReference>
<gene>
    <name evidence="16" type="ORF">CLV71_102209</name>
</gene>
<evidence type="ECO:0000256" key="9">
    <source>
        <dbReference type="ARBA" id="ARBA00022840"/>
    </source>
</evidence>
<dbReference type="PROSITE" id="PS51257">
    <property type="entry name" value="PROKAR_LIPOPROTEIN"/>
    <property type="match status" value="1"/>
</dbReference>
<dbReference type="Pfam" id="PF02518">
    <property type="entry name" value="HATPase_c"/>
    <property type="match status" value="1"/>
</dbReference>
<dbReference type="PANTHER" id="PTHR24421">
    <property type="entry name" value="NITRATE/NITRITE SENSOR PROTEIN NARX-RELATED"/>
    <property type="match status" value="1"/>
</dbReference>
<dbReference type="AlphaFoldDB" id="A0A4R7W0U9"/>
<keyword evidence="6 13" id="KW-0812">Transmembrane</keyword>
<evidence type="ECO:0000313" key="16">
    <source>
        <dbReference type="EMBL" id="TDV56143.1"/>
    </source>
</evidence>
<dbReference type="PANTHER" id="PTHR24421:SF10">
    <property type="entry name" value="NITRATE_NITRITE SENSOR PROTEIN NARQ"/>
    <property type="match status" value="1"/>
</dbReference>
<dbReference type="GO" id="GO:0016020">
    <property type="term" value="C:membrane"/>
    <property type="evidence" value="ECO:0007669"/>
    <property type="project" value="UniProtKB-SubCell"/>
</dbReference>
<proteinExistence type="predicted"/>
<keyword evidence="17" id="KW-1185">Reference proteome</keyword>
<dbReference type="CDD" id="cd16917">
    <property type="entry name" value="HATPase_UhpB-NarQ-NarX-like"/>
    <property type="match status" value="1"/>
</dbReference>
<dbReference type="SUPFAM" id="SSF55874">
    <property type="entry name" value="ATPase domain of HSP90 chaperone/DNA topoisomerase II/histidine kinase"/>
    <property type="match status" value="1"/>
</dbReference>
<evidence type="ECO:0000256" key="12">
    <source>
        <dbReference type="SAM" id="MobiDB-lite"/>
    </source>
</evidence>
<sequence length="888" mass="92817">MLTTSRKAMALAGIAVVMGAGLAACGSGDSSAGTAPANTKVGVLLPDTASSPRWVSADPTELKKQCAARKLTCYIDNANGSATTQQSQAQALINAGVGVLLVVNLDSGSGKAIEALAQQHDVVTIDYDRLTAGGTASYYVSYDNVKVGEDQGTALTQAPQVKGKSTVNYVEIDGAATDNNATLFAQGYNSVLSKQPGWTRLADQSGNWDAATAQTVFTTMLGQHPDLNAVMVANDTMAQSVINVLTAQGLAGKVAVSGQDATAGGLDNVMAGTQAFTIYKPVAGEADVAIRLAAQILDGQKPTAPASTKDPTTGRSVQSYLADPTVITKANVAKPVSDGYVSAGSVCSTAALANLCAANRQRPPRHYRPRAAGRDVKRTGGLAFRLVAASVALGVVVAGAFVVMLSSTARLRDLQRQAQRDEEVLVVASQTERRVVDLETGLRGYVITGADNLLTPWRAARAAIPGQLDQLTRLVADNPDQRNTVGRIATAIDSYLDDYSVPLLALARHDRAAASTEQVTEEGEQRLDGIRADFDEFLTTETTLTSGRQDSADGADRRATVAAATGLAASVLLIAAFGGYLTVVIARPVRRAAAMAGHIADGDLDARLPDGGPGEIGALQRGFNTMAGSLQHNRAELAASRARIVTAADQERRRIERNLHDGIQQHLVALVLDLRAVQTETDDHPDTGARVGRVADDLTAVLDELRELSRGIHPAILTSGGLRPALRSLARRAALPVELDLDLPARLPETVEVAAYYVVSEALANTAKHADATTVHVRLHHQDDHLHLTVTDDGHGGADREGGSGLIGLTDRVEALGGTFTVHSPAGAGTTLVAELPLRSATGGGGSVPGPRPARSDRRFERVRTTGPARGGRGRVCVYRLPIPLGEP</sequence>
<dbReference type="OrthoDB" id="5241729at2"/>
<dbReference type="Gene3D" id="3.30.565.10">
    <property type="entry name" value="Histidine kinase-like ATPase, C-terminal domain"/>
    <property type="match status" value="1"/>
</dbReference>
<feature type="compositionally biased region" description="Basic and acidic residues" evidence="12">
    <location>
        <begin position="854"/>
        <end position="864"/>
    </location>
</feature>
<dbReference type="Pfam" id="PF07730">
    <property type="entry name" value="HisKA_3"/>
    <property type="match status" value="1"/>
</dbReference>
<keyword evidence="5" id="KW-0808">Transferase</keyword>
<evidence type="ECO:0000256" key="8">
    <source>
        <dbReference type="ARBA" id="ARBA00022777"/>
    </source>
</evidence>
<keyword evidence="11" id="KW-0902">Two-component regulatory system</keyword>
<evidence type="ECO:0000256" key="5">
    <source>
        <dbReference type="ARBA" id="ARBA00022679"/>
    </source>
</evidence>
<evidence type="ECO:0000256" key="10">
    <source>
        <dbReference type="ARBA" id="ARBA00022989"/>
    </source>
</evidence>
<dbReference type="Gene3D" id="3.40.50.2300">
    <property type="match status" value="2"/>
</dbReference>
<dbReference type="SMART" id="SM00387">
    <property type="entry name" value="HATPase_c"/>
    <property type="match status" value="1"/>
</dbReference>
<organism evidence="16 17">
    <name type="scientific">Actinophytocola oryzae</name>
    <dbReference type="NCBI Taxonomy" id="502181"/>
    <lineage>
        <taxon>Bacteria</taxon>
        <taxon>Bacillati</taxon>
        <taxon>Actinomycetota</taxon>
        <taxon>Actinomycetes</taxon>
        <taxon>Pseudonocardiales</taxon>
        <taxon>Pseudonocardiaceae</taxon>
    </lineage>
</organism>
<evidence type="ECO:0000256" key="11">
    <source>
        <dbReference type="ARBA" id="ARBA00023012"/>
    </source>
</evidence>
<evidence type="ECO:0000256" key="3">
    <source>
        <dbReference type="ARBA" id="ARBA00012438"/>
    </source>
</evidence>
<dbReference type="InterPro" id="IPR025997">
    <property type="entry name" value="SBP_2_dom"/>
</dbReference>
<dbReference type="InterPro" id="IPR003594">
    <property type="entry name" value="HATPase_dom"/>
</dbReference>
<dbReference type="GO" id="GO:0005524">
    <property type="term" value="F:ATP binding"/>
    <property type="evidence" value="ECO:0007669"/>
    <property type="project" value="UniProtKB-KW"/>
</dbReference>
<dbReference type="EMBL" id="SOCP01000002">
    <property type="protein sequence ID" value="TDV56143.1"/>
    <property type="molecule type" value="Genomic_DNA"/>
</dbReference>
<dbReference type="Proteomes" id="UP000294927">
    <property type="component" value="Unassembled WGS sequence"/>
</dbReference>
<dbReference type="RefSeq" id="WP_133901422.1">
    <property type="nucleotide sequence ID" value="NZ_SOCP01000002.1"/>
</dbReference>
<evidence type="ECO:0000259" key="15">
    <source>
        <dbReference type="PROSITE" id="PS50885"/>
    </source>
</evidence>
<dbReference type="Pfam" id="PF00672">
    <property type="entry name" value="HAMP"/>
    <property type="match status" value="1"/>
</dbReference>
<dbReference type="InterPro" id="IPR036890">
    <property type="entry name" value="HATPase_C_sf"/>
</dbReference>
<keyword evidence="8" id="KW-0418">Kinase</keyword>
<comment type="catalytic activity">
    <reaction evidence="1">
        <text>ATP + protein L-histidine = ADP + protein N-phospho-L-histidine.</text>
        <dbReference type="EC" id="2.7.13.3"/>
    </reaction>
</comment>
<dbReference type="InterPro" id="IPR011712">
    <property type="entry name" value="Sig_transdc_His_kin_sub3_dim/P"/>
</dbReference>
<feature type="signal peptide" evidence="14">
    <location>
        <begin position="1"/>
        <end position="23"/>
    </location>
</feature>
<dbReference type="GO" id="GO:0000155">
    <property type="term" value="F:phosphorelay sensor kinase activity"/>
    <property type="evidence" value="ECO:0007669"/>
    <property type="project" value="InterPro"/>
</dbReference>
<comment type="caution">
    <text evidence="16">The sequence shown here is derived from an EMBL/GenBank/DDBJ whole genome shotgun (WGS) entry which is preliminary data.</text>
</comment>
<dbReference type="Gene3D" id="6.10.340.10">
    <property type="match status" value="1"/>
</dbReference>
<comment type="subcellular location">
    <subcellularLocation>
        <location evidence="2">Membrane</location>
    </subcellularLocation>
</comment>